<comment type="catalytic activity">
    <reaction evidence="8">
        <text>a 2'-deoxycytidine in DNA + S-adenosyl-L-methionine = an N(4)-methyl-2'-deoxycytidine in DNA + S-adenosyl-L-homocysteine + H(+)</text>
        <dbReference type="Rhea" id="RHEA:16857"/>
        <dbReference type="Rhea" id="RHEA-COMP:11369"/>
        <dbReference type="Rhea" id="RHEA-COMP:13674"/>
        <dbReference type="ChEBI" id="CHEBI:15378"/>
        <dbReference type="ChEBI" id="CHEBI:57856"/>
        <dbReference type="ChEBI" id="CHEBI:59789"/>
        <dbReference type="ChEBI" id="CHEBI:85452"/>
        <dbReference type="ChEBI" id="CHEBI:137933"/>
        <dbReference type="EC" id="2.1.1.113"/>
    </reaction>
</comment>
<name>A0A160VU10_9EURY</name>
<dbReference type="EMBL" id="CP015193">
    <property type="protein sequence ID" value="ASJ16499.1"/>
    <property type="molecule type" value="Genomic_DNA"/>
</dbReference>
<evidence type="ECO:0000256" key="7">
    <source>
        <dbReference type="ARBA" id="ARBA00023125"/>
    </source>
</evidence>
<dbReference type="InterPro" id="IPR017985">
    <property type="entry name" value="MeTrfase_CN4_CS"/>
</dbReference>
<evidence type="ECO:0000256" key="6">
    <source>
        <dbReference type="ARBA" id="ARBA00022747"/>
    </source>
</evidence>
<evidence type="ECO:0000256" key="4">
    <source>
        <dbReference type="ARBA" id="ARBA00022679"/>
    </source>
</evidence>
<keyword evidence="3 11" id="KW-0489">Methyltransferase</keyword>
<accession>A0A160VU10</accession>
<feature type="domain" description="DNA methylase N-4/N-6" evidence="9">
    <location>
        <begin position="21"/>
        <end position="95"/>
    </location>
</feature>
<keyword evidence="6" id="KW-0680">Restriction system</keyword>
<sequence>MKTLDEFINAQVVLKKVGEKKFRDPSWDFTTANTKILTHGIHSYPAMMIPQVARKSIKLWGKNAKVILDPFCGSGTVLVEAKIKNINSYGFDINPLAILLSKVKTTPIDPRILKRYFKELRENIRRKLDQFERGQLDVEVPNYFNIDYWFKPRVSKHLVIVKEEIWKIEDENIRDFFKVAFSETVRYVSNTRNSEHKLYRIPEEKLKDWNPDVYETFVKYAERNILKMAEFYNIAKDKTAFAKPMYHNVLEKADIEGVDLILTSPPYGDSKTTVAYGQFSRLSLQWMDFDYKLIRAIDKIALGGKPAKSLKHSIPSEKLDKVIHLIAEKDEKRAREVLSYFIDFYKASKNLDELLNEEGYVVFVVANRTVKGVRIPTDEIYVEIFESFGYEHEVTYVRAIPNKRMPHRVSPSNRKGETVETMAEENIVVLHKS</sequence>
<dbReference type="Pfam" id="PF01555">
    <property type="entry name" value="N6_N4_Mtase"/>
    <property type="match status" value="1"/>
</dbReference>
<evidence type="ECO:0000256" key="5">
    <source>
        <dbReference type="ARBA" id="ARBA00022691"/>
    </source>
</evidence>
<dbReference type="EMBL" id="LN999010">
    <property type="protein sequence ID" value="CUX78502.1"/>
    <property type="molecule type" value="Genomic_DNA"/>
</dbReference>
<dbReference type="GO" id="GO:0008170">
    <property type="term" value="F:N-methyltransferase activity"/>
    <property type="evidence" value="ECO:0007669"/>
    <property type="project" value="InterPro"/>
</dbReference>
<dbReference type="EC" id="2.1.1.113" evidence="2"/>
<proteinExistence type="inferred from homology"/>
<dbReference type="STRING" id="54262.CHITON_1723"/>
<dbReference type="PRINTS" id="PR00507">
    <property type="entry name" value="N12N6MTFRASE"/>
</dbReference>
<evidence type="ECO:0000313" key="12">
    <source>
        <dbReference type="Proteomes" id="UP000093069"/>
    </source>
</evidence>
<dbReference type="Proteomes" id="UP000250189">
    <property type="component" value="Chromosome"/>
</dbReference>
<evidence type="ECO:0000313" key="10">
    <source>
        <dbReference type="EMBL" id="ASJ16499.1"/>
    </source>
</evidence>
<dbReference type="SUPFAM" id="SSF53335">
    <property type="entry name" value="S-adenosyl-L-methionine-dependent methyltransferases"/>
    <property type="match status" value="2"/>
</dbReference>
<protein>
    <recommendedName>
        <fullName evidence="2">site-specific DNA-methyltransferase (cytosine-N(4)-specific)</fullName>
        <ecNumber evidence="2">2.1.1.113</ecNumber>
    </recommendedName>
</protein>
<dbReference type="REBASE" id="209861">
    <property type="entry name" value="M.TchGC74ORF5120P"/>
</dbReference>
<evidence type="ECO:0000256" key="1">
    <source>
        <dbReference type="ARBA" id="ARBA00010203"/>
    </source>
</evidence>
<dbReference type="GO" id="GO:0009307">
    <property type="term" value="P:DNA restriction-modification system"/>
    <property type="evidence" value="ECO:0007669"/>
    <property type="project" value="UniProtKB-KW"/>
</dbReference>
<reference evidence="10 13" key="3">
    <citation type="submission" date="2016-04" db="EMBL/GenBank/DDBJ databases">
        <title>Complete genome sequence of Thermococcus chitonophagus type strain GC74.</title>
        <authorList>
            <person name="Oger P.M."/>
        </authorList>
    </citation>
    <scope>NUCLEOTIDE SEQUENCE [LARGE SCALE GENOMIC DNA]</scope>
    <source>
        <strain evidence="10 13">GC74</strain>
    </source>
</reference>
<reference evidence="12" key="2">
    <citation type="submission" date="2016-01" db="EMBL/GenBank/DDBJ databases">
        <authorList>
            <person name="Vorgias C.E."/>
        </authorList>
    </citation>
    <scope>NUCLEOTIDE SEQUENCE [LARGE SCALE GENOMIC DNA]</scope>
</reference>
<dbReference type="GO" id="GO:0003677">
    <property type="term" value="F:DNA binding"/>
    <property type="evidence" value="ECO:0007669"/>
    <property type="project" value="UniProtKB-KW"/>
</dbReference>
<keyword evidence="5" id="KW-0949">S-adenosyl-L-methionine</keyword>
<dbReference type="Gene3D" id="3.40.50.150">
    <property type="entry name" value="Vaccinia Virus protein VP39"/>
    <property type="match status" value="2"/>
</dbReference>
<dbReference type="InterPro" id="IPR002941">
    <property type="entry name" value="DNA_methylase_N4/N6"/>
</dbReference>
<evidence type="ECO:0000313" key="13">
    <source>
        <dbReference type="Proteomes" id="UP000250189"/>
    </source>
</evidence>
<organism evidence="11 12">
    <name type="scientific">Thermococcus chitonophagus</name>
    <dbReference type="NCBI Taxonomy" id="54262"/>
    <lineage>
        <taxon>Archaea</taxon>
        <taxon>Methanobacteriati</taxon>
        <taxon>Methanobacteriota</taxon>
        <taxon>Thermococci</taxon>
        <taxon>Thermococcales</taxon>
        <taxon>Thermococcaceae</taxon>
        <taxon>Thermococcus</taxon>
    </lineage>
</organism>
<keyword evidence="4" id="KW-0808">Transferase</keyword>
<evidence type="ECO:0000259" key="9">
    <source>
        <dbReference type="Pfam" id="PF01555"/>
    </source>
</evidence>
<evidence type="ECO:0000256" key="3">
    <source>
        <dbReference type="ARBA" id="ARBA00022603"/>
    </source>
</evidence>
<dbReference type="REBASE" id="145503">
    <property type="entry name" value="M.Tch1ORF1723P"/>
</dbReference>
<evidence type="ECO:0000313" key="11">
    <source>
        <dbReference type="EMBL" id="CUX78502.1"/>
    </source>
</evidence>
<keyword evidence="13" id="KW-1185">Reference proteome</keyword>
<comment type="similarity">
    <text evidence="1">Belongs to the N(4)/N(6)-methyltransferase family. N(4) subfamily.</text>
</comment>
<dbReference type="InterPro" id="IPR029063">
    <property type="entry name" value="SAM-dependent_MTases_sf"/>
</dbReference>
<reference evidence="11" key="1">
    <citation type="submission" date="2016-01" db="EMBL/GenBank/DDBJ databases">
        <authorList>
            <person name="Oliw E.H."/>
        </authorList>
    </citation>
    <scope>NUCLEOTIDE SEQUENCE</scope>
    <source>
        <strain evidence="11">1</strain>
    </source>
</reference>
<dbReference type="AlphaFoldDB" id="A0A160VU10"/>
<evidence type="ECO:0000256" key="2">
    <source>
        <dbReference type="ARBA" id="ARBA00012185"/>
    </source>
</evidence>
<dbReference type="Proteomes" id="UP000093069">
    <property type="component" value="Chromosome I"/>
</dbReference>
<dbReference type="KEGG" id="tch:CHITON_1723"/>
<evidence type="ECO:0000256" key="8">
    <source>
        <dbReference type="ARBA" id="ARBA00049120"/>
    </source>
</evidence>
<dbReference type="OrthoDB" id="38200at2157"/>
<dbReference type="RefSeq" id="WP_068578581.1">
    <property type="nucleotide sequence ID" value="NZ_CP015193.1"/>
</dbReference>
<dbReference type="GO" id="GO:0015667">
    <property type="term" value="F:site-specific DNA-methyltransferase (cytosine-N4-specific) activity"/>
    <property type="evidence" value="ECO:0007669"/>
    <property type="project" value="UniProtKB-EC"/>
</dbReference>
<gene>
    <name evidence="10" type="ORF">A3L04_05120</name>
    <name evidence="11" type="ORF">CHITON_1723</name>
</gene>
<dbReference type="GeneID" id="33321934"/>
<dbReference type="GO" id="GO:0032259">
    <property type="term" value="P:methylation"/>
    <property type="evidence" value="ECO:0007669"/>
    <property type="project" value="UniProtKB-KW"/>
</dbReference>
<keyword evidence="7" id="KW-0238">DNA-binding</keyword>
<dbReference type="PROSITE" id="PS00093">
    <property type="entry name" value="N4_MTASE"/>
    <property type="match status" value="1"/>
</dbReference>